<dbReference type="EMBL" id="CAACVS010000016">
    <property type="protein sequence ID" value="VEU34007.1"/>
    <property type="molecule type" value="Genomic_DNA"/>
</dbReference>
<reference evidence="2 3" key="1">
    <citation type="submission" date="2019-01" db="EMBL/GenBank/DDBJ databases">
        <authorList>
            <person name="Ferrante I. M."/>
        </authorList>
    </citation>
    <scope>NUCLEOTIDE SEQUENCE [LARGE SCALE GENOMIC DNA]</scope>
    <source>
        <strain evidence="2 3">B856</strain>
    </source>
</reference>
<evidence type="ECO:0000313" key="3">
    <source>
        <dbReference type="Proteomes" id="UP000291116"/>
    </source>
</evidence>
<dbReference type="Proteomes" id="UP000291116">
    <property type="component" value="Unassembled WGS sequence"/>
</dbReference>
<feature type="transmembrane region" description="Helical" evidence="1">
    <location>
        <begin position="383"/>
        <end position="409"/>
    </location>
</feature>
<keyword evidence="3" id="KW-1185">Reference proteome</keyword>
<keyword evidence="1" id="KW-0812">Transmembrane</keyword>
<name>A0A448YW16_9STRA</name>
<sequence>MRRNTMATTTTTTSTTITNTTKIHRRLVQEPYETRDKQLVLVAGAEQTGIGEFFYRNAAEPDTANGLAGWEWPTLREGGLETLRNGGLAPSNSSGHGVFDLLFRETADGPVQQVLMDGIRDAWKNSGRGIVLGAESFLGVGVGPEESGGRAPKTVYRLMENLSLRSGDVTLVLVYGTPRIREWASVWLGRSSPGTYEDFLCGDAWADQRLEHSETTMNPFRVAEAYLSRGWNVFVLDEAAARASGLDPAHVLACEALEGVSCEGGWIAGLEGETSGIPPSYEIDGLDRSEESDLEKLFLARDCCYRAGLASTKGSGTLRTSIGASAWKDCRSLSCGAGAGENLTDPSFFLRALRSQKGCGGEALDLSGLLTGGKRPPDAAAPLLPVAPVVVVATATALSTLAGLLVWWVRHRWRSGKPGPLRGASDGLFSGETLGRPGGPAPPASAFSGRLCNACRFVRADPACVFCGEGTVASPPGGMGREIERRTRECLGRAKGRTDRGGRCPVDASHFDTNLRKTRHQSRSHKRKQMLQQLQVHRQRDEEAEEGAARESRVVRKPKELLVTKTETGEKIYEVAERESSALWSGPCEGNPQAIVFENDERTLL</sequence>
<organism evidence="2 3">
    <name type="scientific">Pseudo-nitzschia multistriata</name>
    <dbReference type="NCBI Taxonomy" id="183589"/>
    <lineage>
        <taxon>Eukaryota</taxon>
        <taxon>Sar</taxon>
        <taxon>Stramenopiles</taxon>
        <taxon>Ochrophyta</taxon>
        <taxon>Bacillariophyta</taxon>
        <taxon>Bacillariophyceae</taxon>
        <taxon>Bacillariophycidae</taxon>
        <taxon>Bacillariales</taxon>
        <taxon>Bacillariaceae</taxon>
        <taxon>Pseudo-nitzschia</taxon>
    </lineage>
</organism>
<keyword evidence="1" id="KW-0472">Membrane</keyword>
<dbReference type="AlphaFoldDB" id="A0A448YW16"/>
<dbReference type="OrthoDB" id="52448at2759"/>
<proteinExistence type="predicted"/>
<evidence type="ECO:0000256" key="1">
    <source>
        <dbReference type="SAM" id="Phobius"/>
    </source>
</evidence>
<protein>
    <submittedName>
        <fullName evidence="2">Uncharacterized protein</fullName>
    </submittedName>
</protein>
<keyword evidence="1" id="KW-1133">Transmembrane helix</keyword>
<accession>A0A448YW16</accession>
<gene>
    <name evidence="2" type="ORF">PSNMU_V1.4_AUG-EV-PASAV3_0005970</name>
</gene>
<evidence type="ECO:0000313" key="2">
    <source>
        <dbReference type="EMBL" id="VEU34007.1"/>
    </source>
</evidence>